<dbReference type="eggNOG" id="ENOG50331SG">
    <property type="taxonomic scope" value="Bacteria"/>
</dbReference>
<protein>
    <submittedName>
        <fullName evidence="2">Uncharacterized protein</fullName>
    </submittedName>
</protein>
<keyword evidence="3" id="KW-1185">Reference proteome</keyword>
<dbReference type="KEGG" id="scn:Solca_2376"/>
<sequence>MKGKAKRKKLTSYKTKWENAITESDSIYSMFEVPLDFENNPGFEVQNLAEDSVAINADSQTRLLLLKNKKTDVIESYLVHFISKNKNNASSSNLTKSKIVSIDKDFNGMLLLTNMDGEFIRGSYIKKGKHFGRLNKTKVDSKSIEGRPDPIEDPGVPGDGGGGSGCTLWKTVWMTQICTTWSDGIVTCGSWEVTSIEYYNVCEDIPPGGGSGTGNNPTPGEVIIRERIDILNEITTPCLKKTLDGVLVSKLENSIAKSMKTLYGKNTDANLFFRDGFNLETKTDGICTAEYRSTYGDKIFIDCVINLNNNTLENSSKEYVVATILHEGIHAVMRYNGLTDKMDHFDMALSYVETLASGIQEIYPNVSKNDAIDLAWGGLQESASWNYLKNTNPGLASRIIATNDYYKRNVVGTSNCQ</sequence>
<dbReference type="HOGENOM" id="CLU_658717_0_0_10"/>
<feature type="compositionally biased region" description="Basic and acidic residues" evidence="1">
    <location>
        <begin position="139"/>
        <end position="150"/>
    </location>
</feature>
<reference evidence="2" key="1">
    <citation type="submission" date="2012-02" db="EMBL/GenBank/DDBJ databases">
        <title>The complete genome of Solitalea canadensis DSM 3403.</title>
        <authorList>
            <consortium name="US DOE Joint Genome Institute (JGI-PGF)"/>
            <person name="Lucas S."/>
            <person name="Copeland A."/>
            <person name="Lapidus A."/>
            <person name="Glavina del Rio T."/>
            <person name="Dalin E."/>
            <person name="Tice H."/>
            <person name="Bruce D."/>
            <person name="Goodwin L."/>
            <person name="Pitluck S."/>
            <person name="Peters L."/>
            <person name="Ovchinnikova G."/>
            <person name="Lu M."/>
            <person name="Kyrpides N."/>
            <person name="Mavromatis K."/>
            <person name="Ivanova N."/>
            <person name="Brettin T."/>
            <person name="Detter J.C."/>
            <person name="Han C."/>
            <person name="Larimer F."/>
            <person name="Land M."/>
            <person name="Hauser L."/>
            <person name="Markowitz V."/>
            <person name="Cheng J.-F."/>
            <person name="Hugenholtz P."/>
            <person name="Woyke T."/>
            <person name="Wu D."/>
            <person name="Spring S."/>
            <person name="Schroeder M."/>
            <person name="Kopitz M."/>
            <person name="Brambilla E."/>
            <person name="Klenk H.-P."/>
            <person name="Eisen J.A."/>
        </authorList>
    </citation>
    <scope>NUCLEOTIDE SEQUENCE</scope>
    <source>
        <strain evidence="2">DSM 3403</strain>
    </source>
</reference>
<evidence type="ECO:0000313" key="3">
    <source>
        <dbReference type="Proteomes" id="UP000007590"/>
    </source>
</evidence>
<dbReference type="AlphaFoldDB" id="H8KUJ3"/>
<evidence type="ECO:0000313" key="2">
    <source>
        <dbReference type="EMBL" id="AFD07417.1"/>
    </source>
</evidence>
<evidence type="ECO:0000256" key="1">
    <source>
        <dbReference type="SAM" id="MobiDB-lite"/>
    </source>
</evidence>
<proteinExistence type="predicted"/>
<dbReference type="Proteomes" id="UP000007590">
    <property type="component" value="Chromosome"/>
</dbReference>
<name>H8KUJ3_SOLCM</name>
<gene>
    <name evidence="2" type="ordered locus">Solca_2376</name>
</gene>
<feature type="region of interest" description="Disordered" evidence="1">
    <location>
        <begin position="139"/>
        <end position="161"/>
    </location>
</feature>
<accession>H8KUJ3</accession>
<dbReference type="STRING" id="929556.Solca_2376"/>
<organism evidence="2 3">
    <name type="scientific">Solitalea canadensis (strain ATCC 29591 / DSM 3403 / JCM 21819 / LMG 8368 / NBRC 15130 / NCIMB 12057 / USAM 9D)</name>
    <name type="common">Flexibacter canadensis</name>
    <dbReference type="NCBI Taxonomy" id="929556"/>
    <lineage>
        <taxon>Bacteria</taxon>
        <taxon>Pseudomonadati</taxon>
        <taxon>Bacteroidota</taxon>
        <taxon>Sphingobacteriia</taxon>
        <taxon>Sphingobacteriales</taxon>
        <taxon>Sphingobacteriaceae</taxon>
        <taxon>Solitalea</taxon>
    </lineage>
</organism>
<dbReference type="EMBL" id="CP003349">
    <property type="protein sequence ID" value="AFD07417.1"/>
    <property type="molecule type" value="Genomic_DNA"/>
</dbReference>